<keyword evidence="5" id="KW-0472">Membrane</keyword>
<feature type="compositionally biased region" description="Basic and acidic residues" evidence="4">
    <location>
        <begin position="250"/>
        <end position="262"/>
    </location>
</feature>
<feature type="transmembrane region" description="Helical" evidence="5">
    <location>
        <begin position="16"/>
        <end position="37"/>
    </location>
</feature>
<keyword evidence="5" id="KW-1133">Transmembrane helix</keyword>
<feature type="region of interest" description="Disordered" evidence="4">
    <location>
        <begin position="242"/>
        <end position="263"/>
    </location>
</feature>
<evidence type="ECO:0000313" key="6">
    <source>
        <dbReference type="EMBL" id="VFJ61397.1"/>
    </source>
</evidence>
<keyword evidence="1" id="KW-0677">Repeat</keyword>
<accession>A0A450T496</accession>
<evidence type="ECO:0000256" key="3">
    <source>
        <dbReference type="PROSITE-ProRule" id="PRU00339"/>
    </source>
</evidence>
<dbReference type="PROSITE" id="PS50005">
    <property type="entry name" value="TPR"/>
    <property type="match status" value="1"/>
</dbReference>
<dbReference type="InterPro" id="IPR011990">
    <property type="entry name" value="TPR-like_helical_dom_sf"/>
</dbReference>
<evidence type="ECO:0000256" key="1">
    <source>
        <dbReference type="ARBA" id="ARBA00022737"/>
    </source>
</evidence>
<keyword evidence="5" id="KW-0812">Transmembrane</keyword>
<proteinExistence type="predicted"/>
<sequence length="409" mass="47089">MFNEMLDYIKNNQQEIIIYLVLSLLAVIFLVGIIIWINKYLYRKHHDFGCKHFELEEFDKAIQEFNIAIKLAKKPLSGKKSDVENTSFLLAQVCIASSKWEQAIAALTECVEISPNKTKYHTHLAENYLREERPYQARESLDKAFSLVSIDAINEIREKKIHAMMRETKNPEIAEKLSGLKTPMAVSESEELDKLEILKPDFEGRKFILEGLAGDEPSSLNLAKLYIRQYILEKNGFVDESQDLEEEGEKEQKEEEQKKDSHQVPYLAKAKEALEMLEVDAESAEFYNASAFLSVQRGDVKAAEENYERAIMYNPQYAETYYNLALLCMDKLNDPERAIENLRNAIEHDAELAKAHHNLALLLLGSGGNTVEAKHHFSETIRINPLFSEVYWDLALILAKREYKEFLLG</sequence>
<dbReference type="EMBL" id="CAADFD010000065">
    <property type="protein sequence ID" value="VFJ61397.1"/>
    <property type="molecule type" value="Genomic_DNA"/>
</dbReference>
<organism evidence="6">
    <name type="scientific">Candidatus Kentrum sp. FW</name>
    <dbReference type="NCBI Taxonomy" id="2126338"/>
    <lineage>
        <taxon>Bacteria</taxon>
        <taxon>Pseudomonadati</taxon>
        <taxon>Pseudomonadota</taxon>
        <taxon>Gammaproteobacteria</taxon>
        <taxon>Candidatus Kentrum</taxon>
    </lineage>
</organism>
<dbReference type="InterPro" id="IPR019734">
    <property type="entry name" value="TPR_rpt"/>
</dbReference>
<dbReference type="PANTHER" id="PTHR44858:SF1">
    <property type="entry name" value="UDP-N-ACETYLGLUCOSAMINE--PEPTIDE N-ACETYLGLUCOSAMINYLTRANSFERASE SPINDLY-RELATED"/>
    <property type="match status" value="1"/>
</dbReference>
<evidence type="ECO:0000256" key="5">
    <source>
        <dbReference type="SAM" id="Phobius"/>
    </source>
</evidence>
<feature type="repeat" description="TPR" evidence="3">
    <location>
        <begin position="284"/>
        <end position="317"/>
    </location>
</feature>
<dbReference type="AlphaFoldDB" id="A0A450T496"/>
<gene>
    <name evidence="6" type="ORF">BECKFW1821B_GA0114236_106514</name>
</gene>
<evidence type="ECO:0000256" key="4">
    <source>
        <dbReference type="SAM" id="MobiDB-lite"/>
    </source>
</evidence>
<dbReference type="InterPro" id="IPR050498">
    <property type="entry name" value="Ycf3"/>
</dbReference>
<evidence type="ECO:0000256" key="2">
    <source>
        <dbReference type="ARBA" id="ARBA00022803"/>
    </source>
</evidence>
<reference evidence="6" key="1">
    <citation type="submission" date="2019-02" db="EMBL/GenBank/DDBJ databases">
        <authorList>
            <person name="Gruber-Vodicka R. H."/>
            <person name="Seah K. B. B."/>
        </authorList>
    </citation>
    <scope>NUCLEOTIDE SEQUENCE</scope>
    <source>
        <strain evidence="6">BECK_BZ106</strain>
    </source>
</reference>
<dbReference type="Gene3D" id="1.25.40.10">
    <property type="entry name" value="Tetratricopeptide repeat domain"/>
    <property type="match status" value="2"/>
</dbReference>
<dbReference type="PANTHER" id="PTHR44858">
    <property type="entry name" value="TETRATRICOPEPTIDE REPEAT PROTEIN 6"/>
    <property type="match status" value="1"/>
</dbReference>
<dbReference type="Pfam" id="PF13414">
    <property type="entry name" value="TPR_11"/>
    <property type="match status" value="1"/>
</dbReference>
<keyword evidence="2 3" id="KW-0802">TPR repeat</keyword>
<name>A0A450T496_9GAMM</name>
<dbReference type="SUPFAM" id="SSF48452">
    <property type="entry name" value="TPR-like"/>
    <property type="match status" value="1"/>
</dbReference>
<dbReference type="SMART" id="SM00028">
    <property type="entry name" value="TPR"/>
    <property type="match status" value="6"/>
</dbReference>
<protein>
    <submittedName>
        <fullName evidence="6">TPR repeat-containing protein</fullName>
    </submittedName>
</protein>